<evidence type="ECO:0000256" key="1">
    <source>
        <dbReference type="SAM" id="MobiDB-lite"/>
    </source>
</evidence>
<dbReference type="AlphaFoldDB" id="A0A067G3C2"/>
<feature type="region of interest" description="Disordered" evidence="1">
    <location>
        <begin position="69"/>
        <end position="91"/>
    </location>
</feature>
<feature type="region of interest" description="Disordered" evidence="1">
    <location>
        <begin position="135"/>
        <end position="155"/>
    </location>
</feature>
<evidence type="ECO:0000313" key="3">
    <source>
        <dbReference type="EMBL" id="KDO72890.1"/>
    </source>
</evidence>
<dbReference type="EMBL" id="KK784886">
    <property type="protein sequence ID" value="KDO72890.1"/>
    <property type="molecule type" value="Genomic_DNA"/>
</dbReference>
<reference evidence="3 4" key="1">
    <citation type="submission" date="2014-04" db="EMBL/GenBank/DDBJ databases">
        <authorList>
            <consortium name="International Citrus Genome Consortium"/>
            <person name="Gmitter F."/>
            <person name="Chen C."/>
            <person name="Farmerie W."/>
            <person name="Harkins T."/>
            <person name="Desany B."/>
            <person name="Mohiuddin M."/>
            <person name="Kodira C."/>
            <person name="Borodovsky M."/>
            <person name="Lomsadze A."/>
            <person name="Burns P."/>
            <person name="Jenkins J."/>
            <person name="Prochnik S."/>
            <person name="Shu S."/>
            <person name="Chapman J."/>
            <person name="Pitluck S."/>
            <person name="Schmutz J."/>
            <person name="Rokhsar D."/>
        </authorList>
    </citation>
    <scope>NUCLEOTIDE SEQUENCE</scope>
</reference>
<sequence>MASFSGLGIGLSLVFGCLFLALVAELYYVLWWKKRINHRQEIEDEYGNYAKEYFIQLFCWKKPSSLHSDHTQDRERGQINANGGHELADPELGTSKDLLLKAFGDESEVSELMRLHNLAGPPRFLFTIKEETKEDLESDDGKSRGGDRSGRRSRTRSLSDLMVAIDSPFLTPLASPRVKSTTLNALDSYHHLGFNPLFESSSEADLNRFRSSPPPKLKFLRDAEEKLFKRLLIEEAEQRVTKTEGSVLDSGVKTLNTSSNLATEVIEGSFLKFIVGHHLQQYPSSTSQVLPLASSPTTFSFQTSNRPEAHSTLG</sequence>
<dbReference type="SMR" id="A0A067G3C2"/>
<dbReference type="PaxDb" id="2711-XP_006488301.1"/>
<keyword evidence="2" id="KW-0472">Membrane</keyword>
<evidence type="ECO:0000256" key="2">
    <source>
        <dbReference type="SAM" id="Phobius"/>
    </source>
</evidence>
<feature type="compositionally biased region" description="Basic and acidic residues" evidence="1">
    <location>
        <begin position="139"/>
        <end position="150"/>
    </location>
</feature>
<feature type="transmembrane region" description="Helical" evidence="2">
    <location>
        <begin position="6"/>
        <end position="30"/>
    </location>
</feature>
<keyword evidence="4" id="KW-1185">Reference proteome</keyword>
<dbReference type="eggNOG" id="ENOG502QXRC">
    <property type="taxonomic scope" value="Eukaryota"/>
</dbReference>
<proteinExistence type="predicted"/>
<dbReference type="PANTHER" id="PTHR34054:SF6">
    <property type="entry name" value="TRANSMEMBRANE PROTEIN"/>
    <property type="match status" value="1"/>
</dbReference>
<keyword evidence="2" id="KW-0812">Transmembrane</keyword>
<gene>
    <name evidence="3" type="ORF">CISIN_1g036629mg</name>
</gene>
<keyword evidence="2" id="KW-1133">Transmembrane helix</keyword>
<dbReference type="Proteomes" id="UP000027120">
    <property type="component" value="Unassembled WGS sequence"/>
</dbReference>
<accession>A0A067G3C2</accession>
<evidence type="ECO:0000313" key="4">
    <source>
        <dbReference type="Proteomes" id="UP000027120"/>
    </source>
</evidence>
<dbReference type="PANTHER" id="PTHR34054">
    <property type="entry name" value="EXPRESSED PROTEIN"/>
    <property type="match status" value="1"/>
</dbReference>
<organism evidence="3 4">
    <name type="scientific">Citrus sinensis</name>
    <name type="common">Sweet orange</name>
    <name type="synonym">Citrus aurantium var. sinensis</name>
    <dbReference type="NCBI Taxonomy" id="2711"/>
    <lineage>
        <taxon>Eukaryota</taxon>
        <taxon>Viridiplantae</taxon>
        <taxon>Streptophyta</taxon>
        <taxon>Embryophyta</taxon>
        <taxon>Tracheophyta</taxon>
        <taxon>Spermatophyta</taxon>
        <taxon>Magnoliopsida</taxon>
        <taxon>eudicotyledons</taxon>
        <taxon>Gunneridae</taxon>
        <taxon>Pentapetalae</taxon>
        <taxon>rosids</taxon>
        <taxon>malvids</taxon>
        <taxon>Sapindales</taxon>
        <taxon>Rutaceae</taxon>
        <taxon>Aurantioideae</taxon>
        <taxon>Citrus</taxon>
    </lineage>
</organism>
<name>A0A067G3C2_CITSI</name>
<protein>
    <submittedName>
        <fullName evidence="3">Uncharacterized protein</fullName>
    </submittedName>
</protein>
<dbReference type="STRING" id="2711.A0A067G3C2"/>
<dbReference type="InterPro" id="IPR045884">
    <property type="entry name" value="At5g59350-like"/>
</dbReference>